<dbReference type="SUPFAM" id="SSF46894">
    <property type="entry name" value="C-terminal effector domain of the bipartite response regulators"/>
    <property type="match status" value="1"/>
</dbReference>
<organism evidence="4 5">
    <name type="scientific">Streptomyces luteolus</name>
    <dbReference type="NCBI Taxonomy" id="3043615"/>
    <lineage>
        <taxon>Bacteria</taxon>
        <taxon>Bacillati</taxon>
        <taxon>Actinomycetota</taxon>
        <taxon>Actinomycetes</taxon>
        <taxon>Kitasatosporales</taxon>
        <taxon>Streptomycetaceae</taxon>
        <taxon>Streptomyces</taxon>
    </lineage>
</organism>
<dbReference type="PRINTS" id="PR00038">
    <property type="entry name" value="HTHLUXR"/>
</dbReference>
<dbReference type="InterPro" id="IPR027417">
    <property type="entry name" value="P-loop_NTPase"/>
</dbReference>
<dbReference type="SUPFAM" id="SSF52540">
    <property type="entry name" value="P-loop containing nucleoside triphosphate hydrolases"/>
    <property type="match status" value="1"/>
</dbReference>
<evidence type="ECO:0000259" key="3">
    <source>
        <dbReference type="PROSITE" id="PS50043"/>
    </source>
</evidence>
<dbReference type="PROSITE" id="PS50043">
    <property type="entry name" value="HTH_LUXR_2"/>
    <property type="match status" value="1"/>
</dbReference>
<reference evidence="4 5" key="1">
    <citation type="submission" date="2023-05" db="EMBL/GenBank/DDBJ databases">
        <title>Draft genome sequence of Streptomyces sp. B-S-A12 isolated from a cave soil in Thailand.</title>
        <authorList>
            <person name="Chamroensaksri N."/>
            <person name="Muangham S."/>
        </authorList>
    </citation>
    <scope>NUCLEOTIDE SEQUENCE [LARGE SCALE GENOMIC DNA]</scope>
    <source>
        <strain evidence="4 5">B-S-A12</strain>
    </source>
</reference>
<dbReference type="Gene3D" id="3.40.50.300">
    <property type="entry name" value="P-loop containing nucleotide triphosphate hydrolases"/>
    <property type="match status" value="1"/>
</dbReference>
<accession>A0ABT6SR62</accession>
<gene>
    <name evidence="4" type="ORF">QIT00_03355</name>
</gene>
<dbReference type="SMART" id="SM00421">
    <property type="entry name" value="HTH_LUXR"/>
    <property type="match status" value="1"/>
</dbReference>
<evidence type="ECO:0000313" key="5">
    <source>
        <dbReference type="Proteomes" id="UP001237105"/>
    </source>
</evidence>
<dbReference type="InterPro" id="IPR016032">
    <property type="entry name" value="Sig_transdc_resp-reg_C-effctor"/>
</dbReference>
<dbReference type="PANTHER" id="PTHR16305:SF35">
    <property type="entry name" value="TRANSCRIPTIONAL ACTIVATOR DOMAIN"/>
    <property type="match status" value="1"/>
</dbReference>
<dbReference type="Pfam" id="PF13191">
    <property type="entry name" value="AAA_16"/>
    <property type="match status" value="1"/>
</dbReference>
<dbReference type="InterPro" id="IPR011990">
    <property type="entry name" value="TPR-like_helical_dom_sf"/>
</dbReference>
<dbReference type="PROSITE" id="PS00622">
    <property type="entry name" value="HTH_LUXR_1"/>
    <property type="match status" value="1"/>
</dbReference>
<name>A0ABT6SR62_9ACTN</name>
<dbReference type="SUPFAM" id="SSF48452">
    <property type="entry name" value="TPR-like"/>
    <property type="match status" value="2"/>
</dbReference>
<evidence type="ECO:0000256" key="1">
    <source>
        <dbReference type="ARBA" id="ARBA00022741"/>
    </source>
</evidence>
<dbReference type="Pfam" id="PF00196">
    <property type="entry name" value="GerE"/>
    <property type="match status" value="1"/>
</dbReference>
<dbReference type="RefSeq" id="WP_282533535.1">
    <property type="nucleotide sequence ID" value="NZ_JASCIS010000003.1"/>
</dbReference>
<dbReference type="InterPro" id="IPR000792">
    <property type="entry name" value="Tscrpt_reg_LuxR_C"/>
</dbReference>
<dbReference type="InterPro" id="IPR041664">
    <property type="entry name" value="AAA_16"/>
</dbReference>
<dbReference type="InterPro" id="IPR003593">
    <property type="entry name" value="AAA+_ATPase"/>
</dbReference>
<evidence type="ECO:0000256" key="2">
    <source>
        <dbReference type="ARBA" id="ARBA00022840"/>
    </source>
</evidence>
<evidence type="ECO:0000313" key="4">
    <source>
        <dbReference type="EMBL" id="MDI3417608.1"/>
    </source>
</evidence>
<dbReference type="InterPro" id="IPR036388">
    <property type="entry name" value="WH-like_DNA-bd_sf"/>
</dbReference>
<keyword evidence="2" id="KW-0067">ATP-binding</keyword>
<feature type="domain" description="HTH luxR-type" evidence="3">
    <location>
        <begin position="878"/>
        <end position="943"/>
    </location>
</feature>
<dbReference type="CDD" id="cd06170">
    <property type="entry name" value="LuxR_C_like"/>
    <property type="match status" value="1"/>
</dbReference>
<keyword evidence="1" id="KW-0547">Nucleotide-binding</keyword>
<dbReference type="SMART" id="SM00382">
    <property type="entry name" value="AAA"/>
    <property type="match status" value="1"/>
</dbReference>
<dbReference type="Gene3D" id="1.10.10.10">
    <property type="entry name" value="Winged helix-like DNA-binding domain superfamily/Winged helix DNA-binding domain"/>
    <property type="match status" value="1"/>
</dbReference>
<keyword evidence="5" id="KW-1185">Reference proteome</keyword>
<proteinExistence type="predicted"/>
<comment type="caution">
    <text evidence="4">The sequence shown here is derived from an EMBL/GenBank/DDBJ whole genome shotgun (WGS) entry which is preliminary data.</text>
</comment>
<dbReference type="PANTHER" id="PTHR16305">
    <property type="entry name" value="TESTICULAR SOLUBLE ADENYLYL CYCLASE"/>
    <property type="match status" value="1"/>
</dbReference>
<dbReference type="EMBL" id="JASCIS010000003">
    <property type="protein sequence ID" value="MDI3417608.1"/>
    <property type="molecule type" value="Genomic_DNA"/>
</dbReference>
<sequence length="951" mass="101202">MTQTSAATTALIGRHGELATLTDQLADAVRDQGGTVLISGDPGVGKTRLITEFAAVAQREGARFLYGCANEFEHALPYGPLGAALERPLSTLGPDELASMAGPSWPRLGLLFPSLAAAAEAGSGERAHAYFVLARTLTAWSERQPLVLVIDDAHWADEGTLELVSVLAGRLAETRCLLLLAYRGRPPELTARAASFFDELERGQSATKLTLGPLDREGCAGMVADLTGHTGSDALAEQVFTATGGNAFYVEQTVRAVLESGAADRGGSAGDGTVLPTPAGIARYVTERIRRLGGPAQAVAEVLSAMRSLRVDGPMYPVVGDVTGLDEPDLEAALDDLVGAGVLAVRNEDTIEFAQPIIRTLTREELGVARRRGMHRRLADGLRAAREGGAAFSAVDVAMHVAKGARTGERDAVEELAAAGDETLARAPAVAATWYAQATRLVPASDPVRRAELSARQARALFLSDELADAVRIARDAWPNLVGQAKAAAAGIAVAALTGVGRLDEALREVDRALAATEDSEGRGQLLGHRMGVLLYLGRLREAESAGQEALRLIGDDTAARVRVTRQLAQAAFAAGDLAGHRRLHDQAFRLAEGSPAGLRVSVLSYGGICNADAGDLTVARQLLEEAEELSEEYGTPVYRPLVDTGLATVRWLEGRWDDAVARCLKAAGEAERQGRAEALGSWPCLVTILVDRGELAQARRQLARAQHTPAGVNQLVWPYLVWSRAHLERLTGRPADAVALLEQVLHTGRTPPPVVLDELVAAALEADQPGTARQAMERLAELTTRYDTPYVHGLAERARLLTDGDLVAGHRARERFTELGTVFERARTELAVGRATGDAGLLDGAYRTFDSLTAHPWRRRAGAALRDVGAPVPRRRRRSAEAGLSELEHHIAQLVAEGLPNREIGAMLSISPRTVESYLSRVYVKTGCTSRTDLATAIVTGRISLGEAAD</sequence>
<dbReference type="Proteomes" id="UP001237105">
    <property type="component" value="Unassembled WGS sequence"/>
</dbReference>
<dbReference type="Gene3D" id="1.25.40.10">
    <property type="entry name" value="Tetratricopeptide repeat domain"/>
    <property type="match status" value="2"/>
</dbReference>
<protein>
    <submittedName>
        <fullName evidence="4">AAA family ATPase</fullName>
    </submittedName>
</protein>